<dbReference type="PANTHER" id="PTHR21193:SF3">
    <property type="entry name" value="OXIDOREDUCTASE-LIKE DOMAIN-CONTAINING PROTEIN 1"/>
    <property type="match status" value="1"/>
</dbReference>
<evidence type="ECO:0000313" key="2">
    <source>
        <dbReference type="EMBL" id="VDM58467.1"/>
    </source>
</evidence>
<dbReference type="Proteomes" id="UP000267027">
    <property type="component" value="Unassembled WGS sequence"/>
</dbReference>
<evidence type="ECO:0000259" key="1">
    <source>
        <dbReference type="Pfam" id="PF09791"/>
    </source>
</evidence>
<dbReference type="EMBL" id="UYYA01003985">
    <property type="protein sequence ID" value="VDM58467.1"/>
    <property type="molecule type" value="Genomic_DNA"/>
</dbReference>
<proteinExistence type="predicted"/>
<feature type="domain" description="Oxidoreductase-like" evidence="1">
    <location>
        <begin position="20"/>
        <end position="54"/>
    </location>
</feature>
<dbReference type="InterPro" id="IPR039251">
    <property type="entry name" value="OXLD1"/>
</dbReference>
<dbReference type="Pfam" id="PF09791">
    <property type="entry name" value="Oxidored-like"/>
    <property type="match status" value="1"/>
</dbReference>
<protein>
    <submittedName>
        <fullName evidence="4">Oxidoreductase-like domain-containing protein</fullName>
    </submittedName>
</protein>
<dbReference type="InterPro" id="IPR019180">
    <property type="entry name" value="Oxidoreductase-like_N"/>
</dbReference>
<organism evidence="4">
    <name type="scientific">Angiostrongylus costaricensis</name>
    <name type="common">Nematode worm</name>
    <dbReference type="NCBI Taxonomy" id="334426"/>
    <lineage>
        <taxon>Eukaryota</taxon>
        <taxon>Metazoa</taxon>
        <taxon>Ecdysozoa</taxon>
        <taxon>Nematoda</taxon>
        <taxon>Chromadorea</taxon>
        <taxon>Rhabditida</taxon>
        <taxon>Rhabditina</taxon>
        <taxon>Rhabditomorpha</taxon>
        <taxon>Strongyloidea</taxon>
        <taxon>Metastrongylidae</taxon>
        <taxon>Angiostrongylus</taxon>
    </lineage>
</organism>
<gene>
    <name evidence="2" type="ORF">ACOC_LOCUS6882</name>
</gene>
<name>A0A0R3PP10_ANGCS</name>
<dbReference type="OrthoDB" id="10064411at2759"/>
<evidence type="ECO:0000313" key="3">
    <source>
        <dbReference type="Proteomes" id="UP000267027"/>
    </source>
</evidence>
<dbReference type="WBParaSite" id="ACOC_0000688101-mRNA-1">
    <property type="protein sequence ID" value="ACOC_0000688101-mRNA-1"/>
    <property type="gene ID" value="ACOC_0000688101"/>
</dbReference>
<sequence length="80" mass="8788">GFIQDSTVSFVVRQCKGSGPPIEPIEGACCGQGCVNCVWSVYASEVVRYYNIVKDIEAKVSNANVRAYILAELRMKLKKS</sequence>
<keyword evidence="3" id="KW-1185">Reference proteome</keyword>
<dbReference type="PANTHER" id="PTHR21193">
    <property type="entry name" value="OXIDOREDUCTASE-LIKE DOMAIN-CONTAINING PROTEIN 1"/>
    <property type="match status" value="1"/>
</dbReference>
<dbReference type="AlphaFoldDB" id="A0A0R3PP10"/>
<evidence type="ECO:0000313" key="4">
    <source>
        <dbReference type="WBParaSite" id="ACOC_0000688101-mRNA-1"/>
    </source>
</evidence>
<accession>A0A0R3PP10</accession>
<reference evidence="2 3" key="2">
    <citation type="submission" date="2018-11" db="EMBL/GenBank/DDBJ databases">
        <authorList>
            <consortium name="Pathogen Informatics"/>
        </authorList>
    </citation>
    <scope>NUCLEOTIDE SEQUENCE [LARGE SCALE GENOMIC DNA]</scope>
    <source>
        <strain evidence="2 3">Costa Rica</strain>
    </source>
</reference>
<reference evidence="4" key="1">
    <citation type="submission" date="2017-02" db="UniProtKB">
        <authorList>
            <consortium name="WormBaseParasite"/>
        </authorList>
    </citation>
    <scope>IDENTIFICATION</scope>
</reference>